<accession>A0A2P2NXZ2</accession>
<evidence type="ECO:0000313" key="1">
    <source>
        <dbReference type="EMBL" id="MBX47279.1"/>
    </source>
</evidence>
<dbReference type="EMBL" id="GGEC01066795">
    <property type="protein sequence ID" value="MBX47279.1"/>
    <property type="molecule type" value="Transcribed_RNA"/>
</dbReference>
<sequence length="31" mass="3581">MAITYPWLLNPSILDTKLFKSTIMVENIRAT</sequence>
<reference evidence="1" key="1">
    <citation type="submission" date="2018-02" db="EMBL/GenBank/DDBJ databases">
        <title>Rhizophora mucronata_Transcriptome.</title>
        <authorList>
            <person name="Meera S.P."/>
            <person name="Sreeshan A."/>
            <person name="Augustine A."/>
        </authorList>
    </citation>
    <scope>NUCLEOTIDE SEQUENCE</scope>
    <source>
        <tissue evidence="1">Leaf</tissue>
    </source>
</reference>
<dbReference type="AlphaFoldDB" id="A0A2P2NXZ2"/>
<name>A0A2P2NXZ2_RHIMU</name>
<organism evidence="1">
    <name type="scientific">Rhizophora mucronata</name>
    <name type="common">Asiatic mangrove</name>
    <dbReference type="NCBI Taxonomy" id="61149"/>
    <lineage>
        <taxon>Eukaryota</taxon>
        <taxon>Viridiplantae</taxon>
        <taxon>Streptophyta</taxon>
        <taxon>Embryophyta</taxon>
        <taxon>Tracheophyta</taxon>
        <taxon>Spermatophyta</taxon>
        <taxon>Magnoliopsida</taxon>
        <taxon>eudicotyledons</taxon>
        <taxon>Gunneridae</taxon>
        <taxon>Pentapetalae</taxon>
        <taxon>rosids</taxon>
        <taxon>fabids</taxon>
        <taxon>Malpighiales</taxon>
        <taxon>Rhizophoraceae</taxon>
        <taxon>Rhizophora</taxon>
    </lineage>
</organism>
<protein>
    <submittedName>
        <fullName evidence="1">Uncharacterized protein</fullName>
    </submittedName>
</protein>
<proteinExistence type="predicted"/>